<evidence type="ECO:0000259" key="2">
    <source>
        <dbReference type="PROSITE" id="PS50404"/>
    </source>
</evidence>
<accession>A0A091B2E0</accession>
<dbReference type="InterPro" id="IPR004045">
    <property type="entry name" value="Glutathione_S-Trfase_N"/>
</dbReference>
<dbReference type="InterPro" id="IPR040079">
    <property type="entry name" value="Glutathione_S-Trfase"/>
</dbReference>
<dbReference type="Pfam" id="PF02798">
    <property type="entry name" value="GST_N"/>
    <property type="match status" value="1"/>
</dbReference>
<evidence type="ECO:0000313" key="5">
    <source>
        <dbReference type="Proteomes" id="UP000029393"/>
    </source>
</evidence>
<dbReference type="SFLD" id="SFLDG01151">
    <property type="entry name" value="Main.2:_Nu-like"/>
    <property type="match status" value="1"/>
</dbReference>
<name>A0A091B2E0_9GAMM</name>
<dbReference type="SFLD" id="SFLDS00019">
    <property type="entry name" value="Glutathione_Transferase_(cytos"/>
    <property type="match status" value="1"/>
</dbReference>
<dbReference type="PROSITE" id="PS50404">
    <property type="entry name" value="GST_NTER"/>
    <property type="match status" value="1"/>
</dbReference>
<dbReference type="PANTHER" id="PTHR44051">
    <property type="entry name" value="GLUTATHIONE S-TRANSFERASE-RELATED"/>
    <property type="match status" value="1"/>
</dbReference>
<sequence length="228" mass="25892">MIDLYYWPTPNGHKITLFLEETALPYRIVPVDIGAGDQFRPEFLAISPNNRMPAIVDHAPADDGEPISVFESGAILQYLAEKSGRLLPTAARERKSVLEWLSWQLGGFGPMLGQNHHFTRYAPEKVPYAIERYPRETARLYGVLDRRLAGREFIAGDALSIADLACHPWATSHAWHHVDLADYPEVRRWHAALAARPAFARAYALEKTFKRPAEMTDEMRRNLFGRPA</sequence>
<dbReference type="InterPro" id="IPR010987">
    <property type="entry name" value="Glutathione-S-Trfase_C-like"/>
</dbReference>
<feature type="domain" description="GST N-terminal" evidence="2">
    <location>
        <begin position="1"/>
        <end position="87"/>
    </location>
</feature>
<dbReference type="eggNOG" id="COG0625">
    <property type="taxonomic scope" value="Bacteria"/>
</dbReference>
<feature type="domain" description="GST C-terminal" evidence="3">
    <location>
        <begin position="90"/>
        <end position="213"/>
    </location>
</feature>
<dbReference type="CDD" id="cd03048">
    <property type="entry name" value="GST_N_Ure2p_like"/>
    <property type="match status" value="1"/>
</dbReference>
<evidence type="ECO:0000313" key="4">
    <source>
        <dbReference type="EMBL" id="KFN45851.1"/>
    </source>
</evidence>
<gene>
    <name evidence="4" type="ORF">N787_02585</name>
</gene>
<comment type="caution">
    <text evidence="4">The sequence shown here is derived from an EMBL/GenBank/DDBJ whole genome shotgun (WGS) entry which is preliminary data.</text>
</comment>
<dbReference type="OrthoDB" id="9803562at2"/>
<dbReference type="InterPro" id="IPR004046">
    <property type="entry name" value="GST_C"/>
</dbReference>
<dbReference type="InterPro" id="IPR036249">
    <property type="entry name" value="Thioredoxin-like_sf"/>
</dbReference>
<proteinExistence type="inferred from homology"/>
<dbReference type="STRING" id="1384056.N787_02585"/>
<dbReference type="Pfam" id="PF00043">
    <property type="entry name" value="GST_C"/>
    <property type="match status" value="1"/>
</dbReference>
<evidence type="ECO:0000256" key="1">
    <source>
        <dbReference type="RuleBase" id="RU003494"/>
    </source>
</evidence>
<dbReference type="Gene3D" id="1.20.1050.10">
    <property type="match status" value="1"/>
</dbReference>
<dbReference type="RefSeq" id="WP_034212633.1">
    <property type="nucleotide sequence ID" value="NZ_AVCK01000022.1"/>
</dbReference>
<dbReference type="SFLD" id="SFLDG00358">
    <property type="entry name" value="Main_(cytGST)"/>
    <property type="match status" value="1"/>
</dbReference>
<dbReference type="AlphaFoldDB" id="A0A091B2E0"/>
<dbReference type="EMBL" id="AVCK01000022">
    <property type="protein sequence ID" value="KFN45851.1"/>
    <property type="molecule type" value="Genomic_DNA"/>
</dbReference>
<dbReference type="PROSITE" id="PS50405">
    <property type="entry name" value="GST_CTER"/>
    <property type="match status" value="1"/>
</dbReference>
<dbReference type="FunFam" id="3.40.30.10:FF:000046">
    <property type="entry name" value="GSH-dependent disulfide bond oxidoreductase"/>
    <property type="match status" value="1"/>
</dbReference>
<evidence type="ECO:0008006" key="6">
    <source>
        <dbReference type="Google" id="ProtNLM"/>
    </source>
</evidence>
<dbReference type="SUPFAM" id="SSF47616">
    <property type="entry name" value="GST C-terminal domain-like"/>
    <property type="match status" value="1"/>
</dbReference>
<organism evidence="4 5">
    <name type="scientific">Arenimonas metalli CF5-1</name>
    <dbReference type="NCBI Taxonomy" id="1384056"/>
    <lineage>
        <taxon>Bacteria</taxon>
        <taxon>Pseudomonadati</taxon>
        <taxon>Pseudomonadota</taxon>
        <taxon>Gammaproteobacteria</taxon>
        <taxon>Lysobacterales</taxon>
        <taxon>Lysobacteraceae</taxon>
        <taxon>Arenimonas</taxon>
    </lineage>
</organism>
<dbReference type="InterPro" id="IPR036282">
    <property type="entry name" value="Glutathione-S-Trfase_C_sf"/>
</dbReference>
<dbReference type="PATRIC" id="fig|1384056.3.peg.1636"/>
<comment type="similarity">
    <text evidence="1">Belongs to the GST superfamily.</text>
</comment>
<protein>
    <recommendedName>
        <fullName evidence="6">Glutathione S-transferase</fullName>
    </recommendedName>
</protein>
<dbReference type="Gene3D" id="3.40.30.10">
    <property type="entry name" value="Glutaredoxin"/>
    <property type="match status" value="1"/>
</dbReference>
<dbReference type="Proteomes" id="UP000029393">
    <property type="component" value="Unassembled WGS sequence"/>
</dbReference>
<dbReference type="PANTHER" id="PTHR44051:SF19">
    <property type="entry name" value="DISULFIDE-BOND OXIDOREDUCTASE YFCG"/>
    <property type="match status" value="1"/>
</dbReference>
<dbReference type="SUPFAM" id="SSF52833">
    <property type="entry name" value="Thioredoxin-like"/>
    <property type="match status" value="1"/>
</dbReference>
<keyword evidence="5" id="KW-1185">Reference proteome</keyword>
<evidence type="ECO:0000259" key="3">
    <source>
        <dbReference type="PROSITE" id="PS50405"/>
    </source>
</evidence>
<reference evidence="4 5" key="1">
    <citation type="submission" date="2013-09" db="EMBL/GenBank/DDBJ databases">
        <title>Genome sequencing of Arenimonas metalli.</title>
        <authorList>
            <person name="Chen F."/>
            <person name="Wang G."/>
        </authorList>
    </citation>
    <scope>NUCLEOTIDE SEQUENCE [LARGE SCALE GENOMIC DNA]</scope>
    <source>
        <strain evidence="4 5">CF5-1</strain>
    </source>
</reference>